<comment type="caution">
    <text evidence="2">The sequence shown here is derived from an EMBL/GenBank/DDBJ whole genome shotgun (WGS) entry which is preliminary data.</text>
</comment>
<organism evidence="2 3">
    <name type="scientific">Marinobacter albus</name>
    <dbReference type="NCBI Taxonomy" id="3030833"/>
    <lineage>
        <taxon>Bacteria</taxon>
        <taxon>Pseudomonadati</taxon>
        <taxon>Pseudomonadota</taxon>
        <taxon>Gammaproteobacteria</taxon>
        <taxon>Pseudomonadales</taxon>
        <taxon>Marinobacteraceae</taxon>
        <taxon>Marinobacter</taxon>
    </lineage>
</organism>
<feature type="chain" id="PRO_5047060937" description="MSHA biogenesis protein MshK" evidence="1">
    <location>
        <begin position="30"/>
        <end position="115"/>
    </location>
</feature>
<dbReference type="PROSITE" id="PS51257">
    <property type="entry name" value="PROKAR_LIPOPROTEIN"/>
    <property type="match status" value="1"/>
</dbReference>
<dbReference type="EMBL" id="JASSQD010000004">
    <property type="protein sequence ID" value="MDK9559616.1"/>
    <property type="molecule type" value="Genomic_DNA"/>
</dbReference>
<sequence>MTRFEALKHTCVAPMVVGCWLAFAGPAVALQDPTRPPGFDEPQAQALPMTDLALQSILVGAERRLAVINGEPRVEGQAFDGVRVRQIHRDRVDVVDRGRVRTLYLDELPQVRRTQ</sequence>
<gene>
    <name evidence="2" type="ORF">QQF73_18415</name>
</gene>
<feature type="signal peptide" evidence="1">
    <location>
        <begin position="1"/>
        <end position="29"/>
    </location>
</feature>
<dbReference type="Proteomes" id="UP001223547">
    <property type="component" value="Unassembled WGS sequence"/>
</dbReference>
<evidence type="ECO:0008006" key="4">
    <source>
        <dbReference type="Google" id="ProtNLM"/>
    </source>
</evidence>
<evidence type="ECO:0000313" key="3">
    <source>
        <dbReference type="Proteomes" id="UP001223547"/>
    </source>
</evidence>
<evidence type="ECO:0000256" key="1">
    <source>
        <dbReference type="SAM" id="SignalP"/>
    </source>
</evidence>
<keyword evidence="1" id="KW-0732">Signal</keyword>
<dbReference type="RefSeq" id="WP_228743633.1">
    <property type="nucleotide sequence ID" value="NZ_JASSQD010000004.1"/>
</dbReference>
<proteinExistence type="predicted"/>
<protein>
    <recommendedName>
        <fullName evidence="4">MSHA biogenesis protein MshK</fullName>
    </recommendedName>
</protein>
<evidence type="ECO:0000313" key="2">
    <source>
        <dbReference type="EMBL" id="MDK9559616.1"/>
    </source>
</evidence>
<name>A0ABT7HGV3_9GAMM</name>
<keyword evidence="3" id="KW-1185">Reference proteome</keyword>
<reference evidence="2 3" key="1">
    <citation type="submission" date="2023-05" db="EMBL/GenBank/DDBJ databases">
        <title>Marinobacter albus sp. nov., a marine bacterium isolated from sand in a coastal intertidal zone of huludao.</title>
        <authorList>
            <person name="Deng T."/>
        </authorList>
    </citation>
    <scope>NUCLEOTIDE SEQUENCE [LARGE SCALE GENOMIC DNA]</scope>
    <source>
        <strain evidence="2 3">M216</strain>
    </source>
</reference>
<accession>A0ABT7HGV3</accession>